<dbReference type="AlphaFoldDB" id="A0AAJ0IGF0"/>
<feature type="chain" id="PRO_5042493901" evidence="2">
    <location>
        <begin position="16"/>
        <end position="159"/>
    </location>
</feature>
<keyword evidence="1" id="KW-1133">Transmembrane helix</keyword>
<comment type="caution">
    <text evidence="3">The sequence shown here is derived from an EMBL/GenBank/DDBJ whole genome shotgun (WGS) entry which is preliminary data.</text>
</comment>
<accession>A0AAJ0IGF0</accession>
<dbReference type="Proteomes" id="UP001285908">
    <property type="component" value="Unassembled WGS sequence"/>
</dbReference>
<protein>
    <submittedName>
        <fullName evidence="3">Uncharacterized protein</fullName>
    </submittedName>
</protein>
<keyword evidence="4" id="KW-1185">Reference proteome</keyword>
<evidence type="ECO:0000313" key="4">
    <source>
        <dbReference type="Proteomes" id="UP001285908"/>
    </source>
</evidence>
<keyword evidence="2" id="KW-0732">Signal</keyword>
<evidence type="ECO:0000256" key="1">
    <source>
        <dbReference type="SAM" id="Phobius"/>
    </source>
</evidence>
<feature type="transmembrane region" description="Helical" evidence="1">
    <location>
        <begin position="97"/>
        <end position="120"/>
    </location>
</feature>
<sequence length="159" mass="18266">MMMMMMMMMPSLVLYSIYKNQPNLNPNPCMHVLQRSTLHPFMPCHVFLAIPDTRRSKRDHHSVRTWLRLSWKLMPTPYLIIVSLLMSFELFAPSSCFSFLAFVSFSSVLPCFSSGVYHFVRTSPLTIQKRVRLRSGTSTSRSISGFNSMIPCAKAGFRS</sequence>
<feature type="transmembrane region" description="Helical" evidence="1">
    <location>
        <begin position="71"/>
        <end position="91"/>
    </location>
</feature>
<evidence type="ECO:0000313" key="3">
    <source>
        <dbReference type="EMBL" id="KAK3499774.1"/>
    </source>
</evidence>
<organism evidence="3 4">
    <name type="scientific">Neurospora hispaniola</name>
    <dbReference type="NCBI Taxonomy" id="588809"/>
    <lineage>
        <taxon>Eukaryota</taxon>
        <taxon>Fungi</taxon>
        <taxon>Dikarya</taxon>
        <taxon>Ascomycota</taxon>
        <taxon>Pezizomycotina</taxon>
        <taxon>Sordariomycetes</taxon>
        <taxon>Sordariomycetidae</taxon>
        <taxon>Sordariales</taxon>
        <taxon>Sordariaceae</taxon>
        <taxon>Neurospora</taxon>
    </lineage>
</organism>
<keyword evidence="1" id="KW-0812">Transmembrane</keyword>
<proteinExistence type="predicted"/>
<keyword evidence="1" id="KW-0472">Membrane</keyword>
<dbReference type="GeneID" id="87871810"/>
<gene>
    <name evidence="3" type="ORF">B0T23DRAFT_25363</name>
</gene>
<dbReference type="RefSeq" id="XP_062697407.1">
    <property type="nucleotide sequence ID" value="XM_062834188.1"/>
</dbReference>
<reference evidence="3 4" key="1">
    <citation type="journal article" date="2023" name="Mol. Phylogenet. Evol.">
        <title>Genome-scale phylogeny and comparative genomics of the fungal order Sordariales.</title>
        <authorList>
            <person name="Hensen N."/>
            <person name="Bonometti L."/>
            <person name="Westerberg I."/>
            <person name="Brannstrom I.O."/>
            <person name="Guillou S."/>
            <person name="Cros-Aarteil S."/>
            <person name="Calhoun S."/>
            <person name="Haridas S."/>
            <person name="Kuo A."/>
            <person name="Mondo S."/>
            <person name="Pangilinan J."/>
            <person name="Riley R."/>
            <person name="LaButti K."/>
            <person name="Andreopoulos B."/>
            <person name="Lipzen A."/>
            <person name="Chen C."/>
            <person name="Yan M."/>
            <person name="Daum C."/>
            <person name="Ng V."/>
            <person name="Clum A."/>
            <person name="Steindorff A."/>
            <person name="Ohm R.A."/>
            <person name="Martin F."/>
            <person name="Silar P."/>
            <person name="Natvig D.O."/>
            <person name="Lalanne C."/>
            <person name="Gautier V."/>
            <person name="Ament-Velasquez S.L."/>
            <person name="Kruys A."/>
            <person name="Hutchinson M.I."/>
            <person name="Powell A.J."/>
            <person name="Barry K."/>
            <person name="Miller A.N."/>
            <person name="Grigoriev I.V."/>
            <person name="Debuchy R."/>
            <person name="Gladieux P."/>
            <person name="Hiltunen Thoren M."/>
            <person name="Johannesson H."/>
        </authorList>
    </citation>
    <scope>NUCLEOTIDE SEQUENCE [LARGE SCALE GENOMIC DNA]</scope>
    <source>
        <strain evidence="3 4">FGSC 10403</strain>
    </source>
</reference>
<evidence type="ECO:0000256" key="2">
    <source>
        <dbReference type="SAM" id="SignalP"/>
    </source>
</evidence>
<name>A0AAJ0IGF0_9PEZI</name>
<dbReference type="EMBL" id="JAULSX010000001">
    <property type="protein sequence ID" value="KAK3499774.1"/>
    <property type="molecule type" value="Genomic_DNA"/>
</dbReference>
<feature type="signal peptide" evidence="2">
    <location>
        <begin position="1"/>
        <end position="15"/>
    </location>
</feature>